<keyword evidence="4" id="KW-1185">Reference proteome</keyword>
<keyword evidence="1" id="KW-0238">DNA-binding</keyword>
<dbReference type="GO" id="GO:0003677">
    <property type="term" value="F:DNA binding"/>
    <property type="evidence" value="ECO:0007669"/>
    <property type="project" value="UniProtKB-KW"/>
</dbReference>
<dbReference type="InterPro" id="IPR050807">
    <property type="entry name" value="TransReg_Diox_bact_type"/>
</dbReference>
<dbReference type="EMBL" id="FNZI01000005">
    <property type="protein sequence ID" value="SEJ59734.1"/>
    <property type="molecule type" value="Genomic_DNA"/>
</dbReference>
<evidence type="ECO:0000256" key="1">
    <source>
        <dbReference type="ARBA" id="ARBA00023125"/>
    </source>
</evidence>
<evidence type="ECO:0000313" key="4">
    <source>
        <dbReference type="Proteomes" id="UP000183315"/>
    </source>
</evidence>
<evidence type="ECO:0000313" key="3">
    <source>
        <dbReference type="EMBL" id="SEJ59734.1"/>
    </source>
</evidence>
<dbReference type="InterPro" id="IPR010982">
    <property type="entry name" value="Lambda_DNA-bd_dom_sf"/>
</dbReference>
<dbReference type="AlphaFoldDB" id="A0A1H7A5P2"/>
<gene>
    <name evidence="3" type="ORF">SAMN05421637_2370</name>
</gene>
<dbReference type="CDD" id="cd00093">
    <property type="entry name" value="HTH_XRE"/>
    <property type="match status" value="1"/>
</dbReference>
<feature type="domain" description="HTH cro/C1-type" evidence="2">
    <location>
        <begin position="17"/>
        <end position="71"/>
    </location>
</feature>
<accession>A0A1H7A5P2</accession>
<dbReference type="PROSITE" id="PS50943">
    <property type="entry name" value="HTH_CROC1"/>
    <property type="match status" value="1"/>
</dbReference>
<proteinExistence type="predicted"/>
<dbReference type="SMART" id="SM00530">
    <property type="entry name" value="HTH_XRE"/>
    <property type="match status" value="1"/>
</dbReference>
<dbReference type="GO" id="GO:0003700">
    <property type="term" value="F:DNA-binding transcription factor activity"/>
    <property type="evidence" value="ECO:0007669"/>
    <property type="project" value="TreeGrafter"/>
</dbReference>
<dbReference type="OrthoDB" id="4282897at2"/>
<dbReference type="PANTHER" id="PTHR46797">
    <property type="entry name" value="HTH-TYPE TRANSCRIPTIONAL REGULATOR"/>
    <property type="match status" value="1"/>
</dbReference>
<dbReference type="InterPro" id="IPR013096">
    <property type="entry name" value="Cupin_2"/>
</dbReference>
<dbReference type="Gene3D" id="2.60.120.10">
    <property type="entry name" value="Jelly Rolls"/>
    <property type="match status" value="1"/>
</dbReference>
<sequence length="188" mass="20325">MTPTTLDAQAGALGSLIRELRRERGHTLKQLAALSGLSHPFLSQVERGVARPSFASLDAIARGLGTTQFELFALVSRRERETGTAEPAGAAFADGIVRVFEGDFRHLAPYEVVSEHTEFGEYFSHPEEEFAYLLSGAGLLDLGGDIVPLSAGDGVLIPSGARHRWRSVDGTPFRKLLIKALCTHEEPA</sequence>
<dbReference type="Pfam" id="PF07883">
    <property type="entry name" value="Cupin_2"/>
    <property type="match status" value="1"/>
</dbReference>
<dbReference type="eggNOG" id="COG1917">
    <property type="taxonomic scope" value="Bacteria"/>
</dbReference>
<reference evidence="4" key="1">
    <citation type="submission" date="2016-10" db="EMBL/GenBank/DDBJ databases">
        <authorList>
            <person name="Varghese N."/>
        </authorList>
    </citation>
    <scope>NUCLEOTIDE SEQUENCE [LARGE SCALE GENOMIC DNA]</scope>
    <source>
        <strain evidence="4">DSM 24868</strain>
    </source>
</reference>
<dbReference type="InterPro" id="IPR011051">
    <property type="entry name" value="RmlC_Cupin_sf"/>
</dbReference>
<dbReference type="PANTHER" id="PTHR46797:SF1">
    <property type="entry name" value="METHYLPHOSPHONATE SYNTHASE"/>
    <property type="match status" value="1"/>
</dbReference>
<dbReference type="Proteomes" id="UP000183315">
    <property type="component" value="Unassembled WGS sequence"/>
</dbReference>
<dbReference type="STRING" id="1043493.SAMN05421637_2370"/>
<organism evidence="3 4">
    <name type="scientific">Demequina mangrovi</name>
    <dbReference type="NCBI Taxonomy" id="1043493"/>
    <lineage>
        <taxon>Bacteria</taxon>
        <taxon>Bacillati</taxon>
        <taxon>Actinomycetota</taxon>
        <taxon>Actinomycetes</taxon>
        <taxon>Micrococcales</taxon>
        <taxon>Demequinaceae</taxon>
        <taxon>Demequina</taxon>
    </lineage>
</organism>
<dbReference type="SUPFAM" id="SSF47413">
    <property type="entry name" value="lambda repressor-like DNA-binding domains"/>
    <property type="match status" value="1"/>
</dbReference>
<dbReference type="Gene3D" id="1.10.260.40">
    <property type="entry name" value="lambda repressor-like DNA-binding domains"/>
    <property type="match status" value="1"/>
</dbReference>
<dbReference type="InterPro" id="IPR001387">
    <property type="entry name" value="Cro/C1-type_HTH"/>
</dbReference>
<evidence type="ECO:0000259" key="2">
    <source>
        <dbReference type="PROSITE" id="PS50943"/>
    </source>
</evidence>
<protein>
    <submittedName>
        <fullName evidence="3">Transcriptional regulator, XRE family with cupin sensor</fullName>
    </submittedName>
</protein>
<dbReference type="InterPro" id="IPR014710">
    <property type="entry name" value="RmlC-like_jellyroll"/>
</dbReference>
<dbReference type="Pfam" id="PF13560">
    <property type="entry name" value="HTH_31"/>
    <property type="match status" value="1"/>
</dbReference>
<dbReference type="RefSeq" id="WP_042214636.1">
    <property type="nucleotide sequence ID" value="NZ_BBLU01000007.1"/>
</dbReference>
<dbReference type="SUPFAM" id="SSF51182">
    <property type="entry name" value="RmlC-like cupins"/>
    <property type="match status" value="1"/>
</dbReference>
<dbReference type="GO" id="GO:0005829">
    <property type="term" value="C:cytosol"/>
    <property type="evidence" value="ECO:0007669"/>
    <property type="project" value="TreeGrafter"/>
</dbReference>
<dbReference type="eggNOG" id="COG1396">
    <property type="taxonomic scope" value="Bacteria"/>
</dbReference>
<name>A0A1H7A5P2_9MICO</name>